<evidence type="ECO:0000256" key="5">
    <source>
        <dbReference type="ARBA" id="ARBA00022723"/>
    </source>
</evidence>
<evidence type="ECO:0000256" key="2">
    <source>
        <dbReference type="ARBA" id="ARBA00005260"/>
    </source>
</evidence>
<evidence type="ECO:0000256" key="7">
    <source>
        <dbReference type="ARBA" id="ARBA00041544"/>
    </source>
</evidence>
<dbReference type="AlphaFoldDB" id="A0A084IH85"/>
<comment type="caution">
    <text evidence="8">The sequence shown here is derived from an EMBL/GenBank/DDBJ whole genome shotgun (WGS) entry which is preliminary data.</text>
</comment>
<keyword evidence="9" id="KW-1185">Reference proteome</keyword>
<organism evidence="8 9">
    <name type="scientific">Salinisphaera hydrothermalis (strain C41B8)</name>
    <dbReference type="NCBI Taxonomy" id="1304275"/>
    <lineage>
        <taxon>Bacteria</taxon>
        <taxon>Pseudomonadati</taxon>
        <taxon>Pseudomonadota</taxon>
        <taxon>Gammaproteobacteria</taxon>
        <taxon>Salinisphaerales</taxon>
        <taxon>Salinisphaeraceae</taxon>
        <taxon>Salinisphaera</taxon>
    </lineage>
</organism>
<keyword evidence="4" id="KW-0963">Cytoplasm</keyword>
<comment type="subcellular location">
    <subcellularLocation>
        <location evidence="1">Cytoplasm</location>
    </subcellularLocation>
</comment>
<evidence type="ECO:0000313" key="8">
    <source>
        <dbReference type="EMBL" id="KEZ76069.1"/>
    </source>
</evidence>
<dbReference type="CDD" id="cd10151">
    <property type="entry name" value="TthCsoR-like_DUF156"/>
    <property type="match status" value="1"/>
</dbReference>
<dbReference type="PANTHER" id="PTHR33677:SF4">
    <property type="entry name" value="COPPER-SENSING TRANSCRIPTIONAL REPRESSOR CSOR"/>
    <property type="match status" value="1"/>
</dbReference>
<accession>A0A084IH85</accession>
<proteinExistence type="inferred from homology"/>
<dbReference type="eggNOG" id="COG1937">
    <property type="taxonomic scope" value="Bacteria"/>
</dbReference>
<dbReference type="PANTHER" id="PTHR33677">
    <property type="entry name" value="TRANSCRIPTIONAL REPRESSOR FRMR-RELATED"/>
    <property type="match status" value="1"/>
</dbReference>
<comment type="similarity">
    <text evidence="2">Belongs to the FrmR/RcnR family.</text>
</comment>
<dbReference type="GO" id="GO:0003677">
    <property type="term" value="F:DNA binding"/>
    <property type="evidence" value="ECO:0007669"/>
    <property type="project" value="InterPro"/>
</dbReference>
<dbReference type="Proteomes" id="UP000028302">
    <property type="component" value="Unassembled WGS sequence"/>
</dbReference>
<reference evidence="8 9" key="1">
    <citation type="submission" date="2013-03" db="EMBL/GenBank/DDBJ databases">
        <title>Salinisphaera hydrothermalis C41B8 Genome Sequencing.</title>
        <authorList>
            <person name="Li C."/>
            <person name="Lai Q."/>
            <person name="Shao Z."/>
        </authorList>
    </citation>
    <scope>NUCLEOTIDE SEQUENCE [LARGE SCALE GENOMIC DNA]</scope>
    <source>
        <strain evidence="8 9">C41B8</strain>
    </source>
</reference>
<dbReference type="Pfam" id="PF02583">
    <property type="entry name" value="Trns_repr_metal"/>
    <property type="match status" value="1"/>
</dbReference>
<name>A0A084IH85_SALHC</name>
<dbReference type="GO" id="GO:0045892">
    <property type="term" value="P:negative regulation of DNA-templated transcription"/>
    <property type="evidence" value="ECO:0007669"/>
    <property type="project" value="UniProtKB-ARBA"/>
</dbReference>
<dbReference type="InterPro" id="IPR038390">
    <property type="entry name" value="Metal_Tscrpt_repr_sf"/>
</dbReference>
<evidence type="ECO:0000256" key="6">
    <source>
        <dbReference type="ARBA" id="ARBA00039938"/>
    </source>
</evidence>
<evidence type="ECO:0000256" key="3">
    <source>
        <dbReference type="ARBA" id="ARBA00011738"/>
    </source>
</evidence>
<gene>
    <name evidence="8" type="ORF">C41B8_16684</name>
</gene>
<sequence length="100" mass="11157">MADSDKQCCDHLAIEPAVREDATARLRSIRGHVDGVLRMLERDDVYCVDALKQIKAVQGALAKTGDLILRGHLKHHVVTAHERGDEDAIVAELMDVLKYR</sequence>
<evidence type="ECO:0000256" key="1">
    <source>
        <dbReference type="ARBA" id="ARBA00004496"/>
    </source>
</evidence>
<dbReference type="Gene3D" id="1.20.58.1000">
    <property type="entry name" value="Metal-sensitive repressor, helix protomer"/>
    <property type="match status" value="1"/>
</dbReference>
<protein>
    <recommendedName>
        <fullName evidence="6">Copper-sensing transcriptional repressor CsoR</fullName>
    </recommendedName>
    <alternativeName>
        <fullName evidence="7">Copper-sensitive operon repressor</fullName>
    </alternativeName>
</protein>
<dbReference type="GO" id="GO:0046872">
    <property type="term" value="F:metal ion binding"/>
    <property type="evidence" value="ECO:0007669"/>
    <property type="project" value="UniProtKB-KW"/>
</dbReference>
<dbReference type="OrthoDB" id="9806052at2"/>
<dbReference type="GO" id="GO:0005737">
    <property type="term" value="C:cytoplasm"/>
    <property type="evidence" value="ECO:0007669"/>
    <property type="project" value="UniProtKB-SubCell"/>
</dbReference>
<evidence type="ECO:0000313" key="9">
    <source>
        <dbReference type="Proteomes" id="UP000028302"/>
    </source>
</evidence>
<dbReference type="EMBL" id="APNK01000040">
    <property type="protein sequence ID" value="KEZ76069.1"/>
    <property type="molecule type" value="Genomic_DNA"/>
</dbReference>
<dbReference type="InterPro" id="IPR003735">
    <property type="entry name" value="Metal_Tscrpt_repr"/>
</dbReference>
<keyword evidence="5" id="KW-0479">Metal-binding</keyword>
<dbReference type="STRING" id="1304275.C41B8_16684"/>
<evidence type="ECO:0000256" key="4">
    <source>
        <dbReference type="ARBA" id="ARBA00022490"/>
    </source>
</evidence>
<comment type="subunit">
    <text evidence="3">Homodimer.</text>
</comment>
<dbReference type="RefSeq" id="WP_037340832.1">
    <property type="nucleotide sequence ID" value="NZ_APNK01000040.1"/>
</dbReference>